<dbReference type="EMBL" id="BAFE01000053">
    <property type="protein sequence ID" value="GAB48556.1"/>
    <property type="molecule type" value="Genomic_DNA"/>
</dbReference>
<dbReference type="CDD" id="cd02440">
    <property type="entry name" value="AdoMet_MTases"/>
    <property type="match status" value="1"/>
</dbReference>
<dbReference type="InterPro" id="IPR041698">
    <property type="entry name" value="Methyltransf_25"/>
</dbReference>
<evidence type="ECO:0000313" key="3">
    <source>
        <dbReference type="Proteomes" id="UP000004367"/>
    </source>
</evidence>
<sequence>MEGALPSPNIWNDADTYEVENRAVDRSGLIEAAMERIVAEHAWAGGPGNSHGAAGPTGSPHSWGRVLDIGCGAGFHLPRWAERAEHVVGIEPHPPLVERARRRVADLGPELAARVDVRRGTAQDLPVEAGVVDVAHARWAYFFGPGCEPGLAELDRVMAPGGVAFVVDNDASTSTFGSWFRRAFPEYDPAAITRFWRRAGWTREPLLVSWETDTREEFEAIVRIEFTPDLAGRILAEHPGTSVDYAVDLWWKAY</sequence>
<accession>H5US48</accession>
<dbReference type="GO" id="GO:0008168">
    <property type="term" value="F:methyltransferase activity"/>
    <property type="evidence" value="ECO:0007669"/>
    <property type="project" value="TreeGrafter"/>
</dbReference>
<dbReference type="STRING" id="1089455.MOPEL_074_00430"/>
<dbReference type="OrthoDB" id="9797252at2"/>
<dbReference type="Pfam" id="PF13649">
    <property type="entry name" value="Methyltransf_25"/>
    <property type="match status" value="1"/>
</dbReference>
<dbReference type="Proteomes" id="UP000004367">
    <property type="component" value="Unassembled WGS sequence"/>
</dbReference>
<proteinExistence type="predicted"/>
<organism evidence="2 3">
    <name type="scientific">Mobilicoccus pelagius NBRC 104925</name>
    <dbReference type="NCBI Taxonomy" id="1089455"/>
    <lineage>
        <taxon>Bacteria</taxon>
        <taxon>Bacillati</taxon>
        <taxon>Actinomycetota</taxon>
        <taxon>Actinomycetes</taxon>
        <taxon>Micrococcales</taxon>
        <taxon>Dermatophilaceae</taxon>
        <taxon>Mobilicoccus</taxon>
    </lineage>
</organism>
<feature type="domain" description="Methyltransferase" evidence="1">
    <location>
        <begin position="66"/>
        <end position="162"/>
    </location>
</feature>
<evidence type="ECO:0000313" key="2">
    <source>
        <dbReference type="EMBL" id="GAB48556.1"/>
    </source>
</evidence>
<keyword evidence="3" id="KW-1185">Reference proteome</keyword>
<comment type="caution">
    <text evidence="2">The sequence shown here is derived from an EMBL/GenBank/DDBJ whole genome shotgun (WGS) entry which is preliminary data.</text>
</comment>
<name>H5US48_9MICO</name>
<dbReference type="SUPFAM" id="SSF53335">
    <property type="entry name" value="S-adenosyl-L-methionine-dependent methyltransferases"/>
    <property type="match status" value="1"/>
</dbReference>
<dbReference type="PANTHER" id="PTHR43464:SF92">
    <property type="entry name" value="SLR1071 PROTEIN"/>
    <property type="match status" value="1"/>
</dbReference>
<dbReference type="eggNOG" id="COG2226">
    <property type="taxonomic scope" value="Bacteria"/>
</dbReference>
<dbReference type="AlphaFoldDB" id="H5US48"/>
<dbReference type="PANTHER" id="PTHR43464">
    <property type="entry name" value="METHYLTRANSFERASE"/>
    <property type="match status" value="1"/>
</dbReference>
<evidence type="ECO:0000259" key="1">
    <source>
        <dbReference type="Pfam" id="PF13649"/>
    </source>
</evidence>
<protein>
    <recommendedName>
        <fullName evidence="1">Methyltransferase domain-containing protein</fullName>
    </recommendedName>
</protein>
<dbReference type="Gene3D" id="3.40.50.150">
    <property type="entry name" value="Vaccinia Virus protein VP39"/>
    <property type="match status" value="1"/>
</dbReference>
<dbReference type="InterPro" id="IPR029063">
    <property type="entry name" value="SAM-dependent_MTases_sf"/>
</dbReference>
<dbReference type="RefSeq" id="WP_009482454.1">
    <property type="nucleotide sequence ID" value="NZ_BAFE01000053.1"/>
</dbReference>
<gene>
    <name evidence="2" type="ORF">MOPEL_074_00430</name>
</gene>
<reference evidence="2 3" key="1">
    <citation type="submission" date="2012-02" db="EMBL/GenBank/DDBJ databases">
        <title>Whole genome shotgun sequence of Mobilicoccus pelagius NBRC 104925.</title>
        <authorList>
            <person name="Yoshida Y."/>
            <person name="Hosoyama A."/>
            <person name="Tsuchikane K."/>
            <person name="Katsumata H."/>
            <person name="Yamazaki S."/>
            <person name="Fujita N."/>
        </authorList>
    </citation>
    <scope>NUCLEOTIDE SEQUENCE [LARGE SCALE GENOMIC DNA]</scope>
    <source>
        <strain evidence="2 3">NBRC 104925</strain>
    </source>
</reference>